<proteinExistence type="predicted"/>
<dbReference type="EMBL" id="CP090172">
    <property type="protein sequence ID" value="UJO23041.1"/>
    <property type="molecule type" value="Genomic_DNA"/>
</dbReference>
<dbReference type="AlphaFoldDB" id="A0A9Q8PIH0"/>
<organism evidence="1 2">
    <name type="scientific">Passalora fulva</name>
    <name type="common">Tomato leaf mold</name>
    <name type="synonym">Cladosporium fulvum</name>
    <dbReference type="NCBI Taxonomy" id="5499"/>
    <lineage>
        <taxon>Eukaryota</taxon>
        <taxon>Fungi</taxon>
        <taxon>Dikarya</taxon>
        <taxon>Ascomycota</taxon>
        <taxon>Pezizomycotina</taxon>
        <taxon>Dothideomycetes</taxon>
        <taxon>Dothideomycetidae</taxon>
        <taxon>Mycosphaerellales</taxon>
        <taxon>Mycosphaerellaceae</taxon>
        <taxon>Fulvia</taxon>
    </lineage>
</organism>
<dbReference type="GeneID" id="71992270"/>
<dbReference type="Proteomes" id="UP000756132">
    <property type="component" value="Chromosome 10"/>
</dbReference>
<name>A0A9Q8PIH0_PASFU</name>
<sequence>MPSTPSLSSVEEASNSKVRFSDLTEDWKNATKNGLRSLKRKNPNAKKVVIKGQSHPSSTVATHTNVISCQLQDANGGYLGSGHIDETGEAYPNEKFEKIAAKK</sequence>
<dbReference type="OrthoDB" id="10499589at2759"/>
<evidence type="ECO:0000313" key="1">
    <source>
        <dbReference type="EMBL" id="UJO23041.1"/>
    </source>
</evidence>
<protein>
    <submittedName>
        <fullName evidence="1">Uncharacterized protein</fullName>
    </submittedName>
</protein>
<accession>A0A9Q8PIH0</accession>
<dbReference type="KEGG" id="ffu:CLAFUR5_12392"/>
<keyword evidence="2" id="KW-1185">Reference proteome</keyword>
<reference evidence="1" key="2">
    <citation type="journal article" date="2022" name="Microb. Genom.">
        <title>A chromosome-scale genome assembly of the tomato pathogen Cladosporium fulvum reveals a compartmentalized genome architecture and the presence of a dispensable chromosome.</title>
        <authorList>
            <person name="Zaccaron A.Z."/>
            <person name="Chen L.H."/>
            <person name="Samaras A."/>
            <person name="Stergiopoulos I."/>
        </authorList>
    </citation>
    <scope>NUCLEOTIDE SEQUENCE</scope>
    <source>
        <strain evidence="1">Race5_Kim</strain>
    </source>
</reference>
<evidence type="ECO:0000313" key="2">
    <source>
        <dbReference type="Proteomes" id="UP000756132"/>
    </source>
</evidence>
<reference evidence="1" key="1">
    <citation type="submission" date="2021-12" db="EMBL/GenBank/DDBJ databases">
        <authorList>
            <person name="Zaccaron A."/>
            <person name="Stergiopoulos I."/>
        </authorList>
    </citation>
    <scope>NUCLEOTIDE SEQUENCE</scope>
    <source>
        <strain evidence="1">Race5_Kim</strain>
    </source>
</reference>
<dbReference type="RefSeq" id="XP_047767407.1">
    <property type="nucleotide sequence ID" value="XM_047911540.1"/>
</dbReference>
<gene>
    <name evidence="1" type="ORF">CLAFUR5_12392</name>
</gene>